<feature type="compositionally biased region" description="Basic and acidic residues" evidence="4">
    <location>
        <begin position="36"/>
        <end position="47"/>
    </location>
</feature>
<evidence type="ECO:0000259" key="5">
    <source>
        <dbReference type="PROSITE" id="PS01031"/>
    </source>
</evidence>
<name>A0A0C2XI04_AMAMK</name>
<dbReference type="CDD" id="cd06464">
    <property type="entry name" value="ACD_sHsps-like"/>
    <property type="match status" value="1"/>
</dbReference>
<dbReference type="Pfam" id="PF00011">
    <property type="entry name" value="HSP20"/>
    <property type="match status" value="1"/>
</dbReference>
<sequence>MTSLFWDPFSDFDRFFGDPFFDERWYADRLLPDTDWGRRPRRGDRTGRALTRGGGAGAGDTALTLRPRMDLHEQSDKNTVTAIFELPGLTKDNVNIHVSDGRLEISGESKYSDEYEDGNFTVRERQVGKIYRSIPLPQGVTDKDVKANFDNGVLSVTFPKTTEETAPKRITVS</sequence>
<evidence type="ECO:0000256" key="2">
    <source>
        <dbReference type="PROSITE-ProRule" id="PRU00285"/>
    </source>
</evidence>
<dbReference type="PANTHER" id="PTHR11527">
    <property type="entry name" value="HEAT-SHOCK PROTEIN 20 FAMILY MEMBER"/>
    <property type="match status" value="1"/>
</dbReference>
<dbReference type="SUPFAM" id="SSF49764">
    <property type="entry name" value="HSP20-like chaperones"/>
    <property type="match status" value="1"/>
</dbReference>
<reference evidence="6 7" key="1">
    <citation type="submission" date="2014-04" db="EMBL/GenBank/DDBJ databases">
        <title>Evolutionary Origins and Diversification of the Mycorrhizal Mutualists.</title>
        <authorList>
            <consortium name="DOE Joint Genome Institute"/>
            <consortium name="Mycorrhizal Genomics Consortium"/>
            <person name="Kohler A."/>
            <person name="Kuo A."/>
            <person name="Nagy L.G."/>
            <person name="Floudas D."/>
            <person name="Copeland A."/>
            <person name="Barry K.W."/>
            <person name="Cichocki N."/>
            <person name="Veneault-Fourrey C."/>
            <person name="LaButti K."/>
            <person name="Lindquist E.A."/>
            <person name="Lipzen A."/>
            <person name="Lundell T."/>
            <person name="Morin E."/>
            <person name="Murat C."/>
            <person name="Riley R."/>
            <person name="Ohm R."/>
            <person name="Sun H."/>
            <person name="Tunlid A."/>
            <person name="Henrissat B."/>
            <person name="Grigoriev I.V."/>
            <person name="Hibbett D.S."/>
            <person name="Martin F."/>
        </authorList>
    </citation>
    <scope>NUCLEOTIDE SEQUENCE [LARGE SCALE GENOMIC DNA]</scope>
    <source>
        <strain evidence="6 7">Koide BX008</strain>
    </source>
</reference>
<gene>
    <name evidence="6" type="ORF">M378DRAFT_764549</name>
</gene>
<evidence type="ECO:0000256" key="3">
    <source>
        <dbReference type="RuleBase" id="RU003616"/>
    </source>
</evidence>
<dbReference type="FunCoup" id="A0A0C2XI04">
    <property type="interactions" value="164"/>
</dbReference>
<dbReference type="OrthoDB" id="1431247at2759"/>
<accession>A0A0C2XI04</accession>
<dbReference type="HOGENOM" id="CLU_046737_12_0_1"/>
<dbReference type="STRING" id="946122.A0A0C2XI04"/>
<feature type="domain" description="SHSP" evidence="5">
    <location>
        <begin position="60"/>
        <end position="173"/>
    </location>
</feature>
<comment type="similarity">
    <text evidence="2 3">Belongs to the small heat shock protein (HSP20) family.</text>
</comment>
<dbReference type="Proteomes" id="UP000054549">
    <property type="component" value="Unassembled WGS sequence"/>
</dbReference>
<dbReference type="InParanoid" id="A0A0C2XI04"/>
<proteinExistence type="inferred from homology"/>
<evidence type="ECO:0000313" key="6">
    <source>
        <dbReference type="EMBL" id="KIL69081.1"/>
    </source>
</evidence>
<organism evidence="6 7">
    <name type="scientific">Amanita muscaria (strain Koide BX008)</name>
    <dbReference type="NCBI Taxonomy" id="946122"/>
    <lineage>
        <taxon>Eukaryota</taxon>
        <taxon>Fungi</taxon>
        <taxon>Dikarya</taxon>
        <taxon>Basidiomycota</taxon>
        <taxon>Agaricomycotina</taxon>
        <taxon>Agaricomycetes</taxon>
        <taxon>Agaricomycetidae</taxon>
        <taxon>Agaricales</taxon>
        <taxon>Pluteineae</taxon>
        <taxon>Amanitaceae</taxon>
        <taxon>Amanita</taxon>
    </lineage>
</organism>
<dbReference type="InterPro" id="IPR031107">
    <property type="entry name" value="Small_HSP"/>
</dbReference>
<dbReference type="Gene3D" id="2.60.40.790">
    <property type="match status" value="1"/>
</dbReference>
<keyword evidence="7" id="KW-1185">Reference proteome</keyword>
<dbReference type="InterPro" id="IPR002068">
    <property type="entry name" value="A-crystallin/Hsp20_dom"/>
</dbReference>
<dbReference type="PROSITE" id="PS01031">
    <property type="entry name" value="SHSP"/>
    <property type="match status" value="1"/>
</dbReference>
<evidence type="ECO:0000256" key="4">
    <source>
        <dbReference type="SAM" id="MobiDB-lite"/>
    </source>
</evidence>
<dbReference type="AlphaFoldDB" id="A0A0C2XI04"/>
<feature type="region of interest" description="Disordered" evidence="4">
    <location>
        <begin position="36"/>
        <end position="62"/>
    </location>
</feature>
<evidence type="ECO:0000256" key="1">
    <source>
        <dbReference type="ARBA" id="ARBA00023016"/>
    </source>
</evidence>
<evidence type="ECO:0000313" key="7">
    <source>
        <dbReference type="Proteomes" id="UP000054549"/>
    </source>
</evidence>
<dbReference type="InterPro" id="IPR008978">
    <property type="entry name" value="HSP20-like_chaperone"/>
</dbReference>
<protein>
    <recommendedName>
        <fullName evidence="5">SHSP domain-containing protein</fullName>
    </recommendedName>
</protein>
<keyword evidence="1" id="KW-0346">Stress response</keyword>
<dbReference type="EMBL" id="KN818226">
    <property type="protein sequence ID" value="KIL69081.1"/>
    <property type="molecule type" value="Genomic_DNA"/>
</dbReference>